<reference evidence="6" key="1">
    <citation type="submission" date="2017-02" db="EMBL/GenBank/DDBJ databases">
        <authorList>
            <person name="Varghese N."/>
            <person name="Submissions S."/>
        </authorList>
    </citation>
    <scope>NUCLEOTIDE SEQUENCE [LARGE SCALE GENOMIC DNA]</scope>
    <source>
        <strain evidence="6">ATCC 27094</strain>
    </source>
</reference>
<evidence type="ECO:0000259" key="4">
    <source>
        <dbReference type="Pfam" id="PF00155"/>
    </source>
</evidence>
<dbReference type="OrthoDB" id="9813612at2"/>
<name>A0A1T4SFQ4_9HYPH</name>
<protein>
    <submittedName>
        <fullName evidence="5">Aspartate/methionine/tyrosine aminotransferase</fullName>
    </submittedName>
</protein>
<keyword evidence="2 5" id="KW-0032">Aminotransferase</keyword>
<evidence type="ECO:0000256" key="2">
    <source>
        <dbReference type="ARBA" id="ARBA00022576"/>
    </source>
</evidence>
<evidence type="ECO:0000256" key="3">
    <source>
        <dbReference type="ARBA" id="ARBA00022679"/>
    </source>
</evidence>
<feature type="domain" description="Aminotransferase class I/classII large" evidence="4">
    <location>
        <begin position="33"/>
        <end position="397"/>
    </location>
</feature>
<evidence type="ECO:0000313" key="6">
    <source>
        <dbReference type="Proteomes" id="UP000190092"/>
    </source>
</evidence>
<comment type="cofactor">
    <cofactor evidence="1">
        <name>pyridoxal 5'-phosphate</name>
        <dbReference type="ChEBI" id="CHEBI:597326"/>
    </cofactor>
</comment>
<dbReference type="InterPro" id="IPR050881">
    <property type="entry name" value="LL-DAP_aminotransferase"/>
</dbReference>
<proteinExistence type="predicted"/>
<evidence type="ECO:0000313" key="5">
    <source>
        <dbReference type="EMBL" id="SKA26986.1"/>
    </source>
</evidence>
<dbReference type="SUPFAM" id="SSF53383">
    <property type="entry name" value="PLP-dependent transferases"/>
    <property type="match status" value="1"/>
</dbReference>
<dbReference type="InterPro" id="IPR015422">
    <property type="entry name" value="PyrdxlP-dep_Trfase_small"/>
</dbReference>
<dbReference type="GO" id="GO:0030170">
    <property type="term" value="F:pyridoxal phosphate binding"/>
    <property type="evidence" value="ECO:0007669"/>
    <property type="project" value="InterPro"/>
</dbReference>
<sequence length="401" mass="43891">MFNPRLTETLTDFPFARLNALLAPVTPPSHLPLINMSVGEPQGAMPAFARKIVAEEVEGWNKYPPNQGLPELNLAICEWLNRRYKLPKGLLDPARHVHPTAGSKEGVYIISTIATPQQKGGGRPIVALPNPFYQAYLGGAVLSGAEPLLVNANAANGFLPDYEGIDDATWQRISVVYLCSPANPQGAIASADYLRKLIGLCRKHDAVLAVDECYAEIYTGDAPVGALQVALAMDETGGKDPFRNLAVFHSLSKRSNAAGLRSGFVAGDPKLVAMVLRWRTYGGPQIPFAIQKASAALWQDEVHPIETREWYRKNFKVAEQILHNRFGYYTPGGGFFLWLDVGNGEAATRKLWAEAHVKVLPGAYCCRETDGINTAERYIRVALVHDESTTREGLSRLASVL</sequence>
<evidence type="ECO:0000256" key="1">
    <source>
        <dbReference type="ARBA" id="ARBA00001933"/>
    </source>
</evidence>
<gene>
    <name evidence="5" type="ORF">SAMN02745126_04603</name>
</gene>
<dbReference type="InterPro" id="IPR015424">
    <property type="entry name" value="PyrdxlP-dep_Trfase"/>
</dbReference>
<accession>A0A1T4SFQ4</accession>
<keyword evidence="6" id="KW-1185">Reference proteome</keyword>
<dbReference type="Pfam" id="PF00155">
    <property type="entry name" value="Aminotran_1_2"/>
    <property type="match status" value="1"/>
</dbReference>
<dbReference type="InterPro" id="IPR004839">
    <property type="entry name" value="Aminotransferase_I/II_large"/>
</dbReference>
<dbReference type="Gene3D" id="3.40.640.10">
    <property type="entry name" value="Type I PLP-dependent aspartate aminotransferase-like (Major domain)"/>
    <property type="match status" value="1"/>
</dbReference>
<dbReference type="Gene3D" id="3.90.1150.10">
    <property type="entry name" value="Aspartate Aminotransferase, domain 1"/>
    <property type="match status" value="1"/>
</dbReference>
<dbReference type="EMBL" id="FUWJ01000008">
    <property type="protein sequence ID" value="SKA26986.1"/>
    <property type="molecule type" value="Genomic_DNA"/>
</dbReference>
<dbReference type="RefSeq" id="WP_085936278.1">
    <property type="nucleotide sequence ID" value="NZ_FUWJ01000008.1"/>
</dbReference>
<dbReference type="PANTHER" id="PTHR42832:SF3">
    <property type="entry name" value="L-GLUTAMINE--4-(METHYLSULFANYL)-2-OXOBUTANOATE AMINOTRANSFERASE"/>
    <property type="match status" value="1"/>
</dbReference>
<dbReference type="InterPro" id="IPR015421">
    <property type="entry name" value="PyrdxlP-dep_Trfase_major"/>
</dbReference>
<dbReference type="CDD" id="cd00609">
    <property type="entry name" value="AAT_like"/>
    <property type="match status" value="1"/>
</dbReference>
<dbReference type="AlphaFoldDB" id="A0A1T4SFQ4"/>
<keyword evidence="3 5" id="KW-0808">Transferase</keyword>
<dbReference type="STRING" id="225324.SAMN02745126_04603"/>
<dbReference type="Proteomes" id="UP000190092">
    <property type="component" value="Unassembled WGS sequence"/>
</dbReference>
<dbReference type="GO" id="GO:0008483">
    <property type="term" value="F:transaminase activity"/>
    <property type="evidence" value="ECO:0007669"/>
    <property type="project" value="UniProtKB-KW"/>
</dbReference>
<dbReference type="PANTHER" id="PTHR42832">
    <property type="entry name" value="AMINO ACID AMINOTRANSFERASE"/>
    <property type="match status" value="1"/>
</dbReference>
<organism evidence="5 6">
    <name type="scientific">Enhydrobacter aerosaccus</name>
    <dbReference type="NCBI Taxonomy" id="225324"/>
    <lineage>
        <taxon>Bacteria</taxon>
        <taxon>Pseudomonadati</taxon>
        <taxon>Pseudomonadota</taxon>
        <taxon>Alphaproteobacteria</taxon>
        <taxon>Hyphomicrobiales</taxon>
        <taxon>Enhydrobacter</taxon>
    </lineage>
</organism>